<name>A0AAN6PBC6_9PEZI</name>
<dbReference type="GO" id="GO:0005506">
    <property type="term" value="F:iron ion binding"/>
    <property type="evidence" value="ECO:0007669"/>
    <property type="project" value="InterPro"/>
</dbReference>
<dbReference type="CDD" id="cd11041">
    <property type="entry name" value="CYP503A1-like"/>
    <property type="match status" value="1"/>
</dbReference>
<dbReference type="GO" id="GO:0016705">
    <property type="term" value="F:oxidoreductase activity, acting on paired donors, with incorporation or reduction of molecular oxygen"/>
    <property type="evidence" value="ECO:0007669"/>
    <property type="project" value="InterPro"/>
</dbReference>
<comment type="cofactor">
    <cofactor evidence="1 12">
        <name>heme</name>
        <dbReference type="ChEBI" id="CHEBI:30413"/>
    </cofactor>
</comment>
<dbReference type="GO" id="GO:0020037">
    <property type="term" value="F:heme binding"/>
    <property type="evidence" value="ECO:0007669"/>
    <property type="project" value="InterPro"/>
</dbReference>
<dbReference type="EMBL" id="MU854515">
    <property type="protein sequence ID" value="KAK4033683.1"/>
    <property type="molecule type" value="Genomic_DNA"/>
</dbReference>
<feature type="binding site" description="axial binding residue" evidence="12">
    <location>
        <position position="499"/>
    </location>
    <ligand>
        <name>heme</name>
        <dbReference type="ChEBI" id="CHEBI:30413"/>
    </ligand>
    <ligandPart>
        <name>Fe</name>
        <dbReference type="ChEBI" id="CHEBI:18248"/>
    </ligandPart>
</feature>
<comment type="caution">
    <text evidence="14">The sequence shown here is derived from an EMBL/GenBank/DDBJ whole genome shotgun (WGS) entry which is preliminary data.</text>
</comment>
<keyword evidence="7 13" id="KW-1133">Transmembrane helix</keyword>
<evidence type="ECO:0000256" key="5">
    <source>
        <dbReference type="ARBA" id="ARBA00022692"/>
    </source>
</evidence>
<evidence type="ECO:0000256" key="9">
    <source>
        <dbReference type="ARBA" id="ARBA00023004"/>
    </source>
</evidence>
<evidence type="ECO:0000256" key="12">
    <source>
        <dbReference type="PIRSR" id="PIRSR602403-1"/>
    </source>
</evidence>
<dbReference type="PANTHER" id="PTHR46206:SF5">
    <property type="entry name" value="P450, PUTATIVE (EUROFUNG)-RELATED"/>
    <property type="match status" value="1"/>
</dbReference>
<dbReference type="GO" id="GO:0004497">
    <property type="term" value="F:monooxygenase activity"/>
    <property type="evidence" value="ECO:0007669"/>
    <property type="project" value="UniProtKB-KW"/>
</dbReference>
<evidence type="ECO:0000256" key="4">
    <source>
        <dbReference type="ARBA" id="ARBA00022617"/>
    </source>
</evidence>
<dbReference type="AlphaFoldDB" id="A0AAN6PBC6"/>
<keyword evidence="8" id="KW-0560">Oxidoreductase</keyword>
<evidence type="ECO:0000256" key="8">
    <source>
        <dbReference type="ARBA" id="ARBA00023002"/>
    </source>
</evidence>
<dbReference type="GO" id="GO:0016020">
    <property type="term" value="C:membrane"/>
    <property type="evidence" value="ECO:0007669"/>
    <property type="project" value="UniProtKB-SubCell"/>
</dbReference>
<accession>A0AAN6PBC6</accession>
<dbReference type="InterPro" id="IPR002403">
    <property type="entry name" value="Cyt_P450_E_grp-IV"/>
</dbReference>
<proteinExistence type="inferred from homology"/>
<reference evidence="15" key="1">
    <citation type="journal article" date="2023" name="Mol. Phylogenet. Evol.">
        <title>Genome-scale phylogeny and comparative genomics of the fungal order Sordariales.</title>
        <authorList>
            <person name="Hensen N."/>
            <person name="Bonometti L."/>
            <person name="Westerberg I."/>
            <person name="Brannstrom I.O."/>
            <person name="Guillou S."/>
            <person name="Cros-Aarteil S."/>
            <person name="Calhoun S."/>
            <person name="Haridas S."/>
            <person name="Kuo A."/>
            <person name="Mondo S."/>
            <person name="Pangilinan J."/>
            <person name="Riley R."/>
            <person name="LaButti K."/>
            <person name="Andreopoulos B."/>
            <person name="Lipzen A."/>
            <person name="Chen C."/>
            <person name="Yan M."/>
            <person name="Daum C."/>
            <person name="Ng V."/>
            <person name="Clum A."/>
            <person name="Steindorff A."/>
            <person name="Ohm R.A."/>
            <person name="Martin F."/>
            <person name="Silar P."/>
            <person name="Natvig D.O."/>
            <person name="Lalanne C."/>
            <person name="Gautier V."/>
            <person name="Ament-Velasquez S.L."/>
            <person name="Kruys A."/>
            <person name="Hutchinson M.I."/>
            <person name="Powell A.J."/>
            <person name="Barry K."/>
            <person name="Miller A.N."/>
            <person name="Grigoriev I.V."/>
            <person name="Debuchy R."/>
            <person name="Gladieux P."/>
            <person name="Hiltunen Thoren M."/>
            <person name="Johannesson H."/>
        </authorList>
    </citation>
    <scope>NUCLEOTIDE SEQUENCE [LARGE SCALE GENOMIC DNA]</scope>
    <source>
        <strain evidence="15">CBS 284.82</strain>
    </source>
</reference>
<organism evidence="14 15">
    <name type="scientific">Parachaetomium inaequale</name>
    <dbReference type="NCBI Taxonomy" id="2588326"/>
    <lineage>
        <taxon>Eukaryota</taxon>
        <taxon>Fungi</taxon>
        <taxon>Dikarya</taxon>
        <taxon>Ascomycota</taxon>
        <taxon>Pezizomycotina</taxon>
        <taxon>Sordariomycetes</taxon>
        <taxon>Sordariomycetidae</taxon>
        <taxon>Sordariales</taxon>
        <taxon>Chaetomiaceae</taxon>
        <taxon>Parachaetomium</taxon>
    </lineage>
</organism>
<keyword evidence="11 13" id="KW-0472">Membrane</keyword>
<evidence type="ECO:0000256" key="3">
    <source>
        <dbReference type="ARBA" id="ARBA00010617"/>
    </source>
</evidence>
<evidence type="ECO:0000256" key="2">
    <source>
        <dbReference type="ARBA" id="ARBA00004370"/>
    </source>
</evidence>
<dbReference type="InterPro" id="IPR036396">
    <property type="entry name" value="Cyt_P450_sf"/>
</dbReference>
<sequence>MASYARQIPWPTGTALDLAGPQLAWPSSYRPALSTVASIVTGIIFTFLVYNAVVPEKSVLGNRTPSFHSELVKHLRRRWRAWAFLFDAPNIIQDGFNTSHGQPFEVLAPDSRYVFVSSPEHIKEVEMSPENVLSLYAASQQVLQPQYTMHGFNWYEKPTEGVGFVRALRTLLTNNLPEILPNLGVVVRKRFAELHKGHPIVNGVRHSPVARMITKTVVLANVISIFGKELAKNDAFMEAALTYTEELVVSAEIVRLVPKMFRPIIGGLISRRTKGHAVIWDSLLPIAQERCKERELASQGHAVPSHSDCIQWILESTSNKTSRTPQGIVHELMAIWFASVHPTSITITYALQDLCLHPEYTSPLRLEIERDYARFEKSGHGLPLLDSFIKESARLSPVEAQSTRRCALRPFSLSDGTKIDVGDWASTPTAAIMQSAEFYPEPMRFSGFRFVPQELLDSLDVSEPDEEARLKANPHQPSPSKLVDIDGSWYVWGAGRQTCPGRFYAAALAKVIVAQIISNYDLRLVDPEKPRWYTWRTTRVPREETLMVFTPRAE</sequence>
<evidence type="ECO:0000256" key="6">
    <source>
        <dbReference type="ARBA" id="ARBA00022723"/>
    </source>
</evidence>
<comment type="similarity">
    <text evidence="3">Belongs to the cytochrome P450 family.</text>
</comment>
<evidence type="ECO:0000256" key="13">
    <source>
        <dbReference type="SAM" id="Phobius"/>
    </source>
</evidence>
<evidence type="ECO:0000313" key="14">
    <source>
        <dbReference type="EMBL" id="KAK4033683.1"/>
    </source>
</evidence>
<keyword evidence="4 12" id="KW-0349">Heme</keyword>
<evidence type="ECO:0000313" key="15">
    <source>
        <dbReference type="Proteomes" id="UP001303115"/>
    </source>
</evidence>
<dbReference type="Pfam" id="PF00067">
    <property type="entry name" value="p450"/>
    <property type="match status" value="1"/>
</dbReference>
<protein>
    <submittedName>
        <fullName evidence="14">Cytochrome P450</fullName>
    </submittedName>
</protein>
<dbReference type="Proteomes" id="UP001303115">
    <property type="component" value="Unassembled WGS sequence"/>
</dbReference>
<dbReference type="PRINTS" id="PR00465">
    <property type="entry name" value="EP450IV"/>
</dbReference>
<evidence type="ECO:0000256" key="11">
    <source>
        <dbReference type="ARBA" id="ARBA00023136"/>
    </source>
</evidence>
<evidence type="ECO:0000256" key="10">
    <source>
        <dbReference type="ARBA" id="ARBA00023033"/>
    </source>
</evidence>
<keyword evidence="9 12" id="KW-0408">Iron</keyword>
<feature type="transmembrane region" description="Helical" evidence="13">
    <location>
        <begin position="32"/>
        <end position="53"/>
    </location>
</feature>
<dbReference type="PANTHER" id="PTHR46206">
    <property type="entry name" value="CYTOCHROME P450"/>
    <property type="match status" value="1"/>
</dbReference>
<dbReference type="InterPro" id="IPR001128">
    <property type="entry name" value="Cyt_P450"/>
</dbReference>
<keyword evidence="5 13" id="KW-0812">Transmembrane</keyword>
<dbReference type="Gene3D" id="1.10.630.10">
    <property type="entry name" value="Cytochrome P450"/>
    <property type="match status" value="1"/>
</dbReference>
<keyword evidence="15" id="KW-1185">Reference proteome</keyword>
<comment type="subcellular location">
    <subcellularLocation>
        <location evidence="2">Membrane</location>
    </subcellularLocation>
</comment>
<keyword evidence="6 12" id="KW-0479">Metal-binding</keyword>
<dbReference type="SUPFAM" id="SSF48264">
    <property type="entry name" value="Cytochrome P450"/>
    <property type="match status" value="1"/>
</dbReference>
<gene>
    <name evidence="14" type="ORF">C8A01DRAFT_39841</name>
</gene>
<evidence type="ECO:0000256" key="7">
    <source>
        <dbReference type="ARBA" id="ARBA00022989"/>
    </source>
</evidence>
<evidence type="ECO:0000256" key="1">
    <source>
        <dbReference type="ARBA" id="ARBA00001971"/>
    </source>
</evidence>
<keyword evidence="10" id="KW-0503">Monooxygenase</keyword>